<accession>A0A6P8RU10</accession>
<feature type="domain" description="dUTPase-like" evidence="7">
    <location>
        <begin position="103"/>
        <end position="230"/>
    </location>
</feature>
<feature type="region of interest" description="Disordered" evidence="6">
    <location>
        <begin position="249"/>
        <end position="270"/>
    </location>
</feature>
<keyword evidence="3 5" id="KW-0378">Hydrolase</keyword>
<dbReference type="Pfam" id="PF00692">
    <property type="entry name" value="dUTPase"/>
    <property type="match status" value="1"/>
</dbReference>
<proteinExistence type="inferred from homology"/>
<dbReference type="InterPro" id="IPR033704">
    <property type="entry name" value="dUTPase_trimeric"/>
</dbReference>
<dbReference type="GO" id="GO:0004170">
    <property type="term" value="F:dUTP diphosphatase activity"/>
    <property type="evidence" value="ECO:0007669"/>
    <property type="project" value="UniProtKB-UniRule"/>
</dbReference>
<evidence type="ECO:0000256" key="2">
    <source>
        <dbReference type="ARBA" id="ARBA00006581"/>
    </source>
</evidence>
<dbReference type="GO" id="GO:0046081">
    <property type="term" value="P:dUTP catabolic process"/>
    <property type="evidence" value="ECO:0007669"/>
    <property type="project" value="UniProtKB-UniRule"/>
</dbReference>
<dbReference type="CDD" id="cd07557">
    <property type="entry name" value="trimeric_dUTPase"/>
    <property type="match status" value="1"/>
</dbReference>
<dbReference type="Gene3D" id="2.70.40.10">
    <property type="match status" value="1"/>
</dbReference>
<dbReference type="AlphaFoldDB" id="A0A6P8RU10"/>
<sequence>MGGDAEVSDPKTRTKNRSVLTVHMGANEAAGEKAKAQFYWHSLPQEVKIWYHECKPCHSRPVPREQSDGIRDQEERERVVDLGLVEKGSCEVRLKFVRLSNRARSPYKATSQAAGFDLSSAQERIIPKGGREVINTDLQVSLPPGCYGRIAPRSGLALRHGLCVGAGVVDPDYRGPLKILLFNLGEEDYRIREGDRIAQLICEKVFLPDLQEEERLEETDRGNQGWGSTGVDEAQTWGKQNMDILSRLEEGVEPLPKDKRTDSVLRGGGM</sequence>
<keyword evidence="5" id="KW-0460">Magnesium</keyword>
<dbReference type="EC" id="3.6.1.23" evidence="5"/>
<evidence type="ECO:0000256" key="6">
    <source>
        <dbReference type="SAM" id="MobiDB-lite"/>
    </source>
</evidence>
<keyword evidence="4 5" id="KW-0546">Nucleotide metabolism</keyword>
<protein>
    <recommendedName>
        <fullName evidence="5">Deoxyuridine 5'-triphosphate nucleotidohydrolase</fullName>
        <shortName evidence="5">dUTPase</shortName>
        <ecNumber evidence="5">3.6.1.23</ecNumber>
    </recommendedName>
    <alternativeName>
        <fullName evidence="5">dUTP pyrophosphatase</fullName>
    </alternativeName>
</protein>
<comment type="pathway">
    <text evidence="1 5">Pyrimidine metabolism; dUMP biosynthesis; dUMP from dCTP (dUTP route): step 2/2.</text>
</comment>
<evidence type="ECO:0000259" key="7">
    <source>
        <dbReference type="Pfam" id="PF00692"/>
    </source>
</evidence>
<dbReference type="NCBIfam" id="NF001862">
    <property type="entry name" value="PRK00601.1"/>
    <property type="match status" value="1"/>
</dbReference>
<dbReference type="InterPro" id="IPR036157">
    <property type="entry name" value="dUTPase-like_sf"/>
</dbReference>
<keyword evidence="8" id="KW-1185">Reference proteome</keyword>
<comment type="similarity">
    <text evidence="2 5">Belongs to the dUTPase family.</text>
</comment>
<evidence type="ECO:0000256" key="3">
    <source>
        <dbReference type="ARBA" id="ARBA00022801"/>
    </source>
</evidence>
<evidence type="ECO:0000313" key="8">
    <source>
        <dbReference type="Proteomes" id="UP000515159"/>
    </source>
</evidence>
<dbReference type="SUPFAM" id="SSF51283">
    <property type="entry name" value="dUTPase-like"/>
    <property type="match status" value="1"/>
</dbReference>
<reference evidence="9" key="1">
    <citation type="submission" date="2025-08" db="UniProtKB">
        <authorList>
            <consortium name="RefSeq"/>
        </authorList>
    </citation>
    <scope>IDENTIFICATION</scope>
</reference>
<dbReference type="InParanoid" id="A0A6P8RU10"/>
<comment type="function">
    <text evidence="5">Involved in nucleotide metabolism via production of dUMP, the immediate precursor of thymidine nucleotides, and decreases the intracellular concentration of dUTP so that uracil cannot be incorporated into DNA.</text>
</comment>
<dbReference type="Proteomes" id="UP000515159">
    <property type="component" value="Chromosome 7"/>
</dbReference>
<dbReference type="GO" id="GO:0000287">
    <property type="term" value="F:magnesium ion binding"/>
    <property type="evidence" value="ECO:0007669"/>
    <property type="project" value="UniProtKB-UniRule"/>
</dbReference>
<evidence type="ECO:0000313" key="9">
    <source>
        <dbReference type="RefSeq" id="XP_033809125.1"/>
    </source>
</evidence>
<evidence type="ECO:0000256" key="4">
    <source>
        <dbReference type="ARBA" id="ARBA00023080"/>
    </source>
</evidence>
<dbReference type="GeneID" id="117364220"/>
<dbReference type="RefSeq" id="XP_033809125.1">
    <property type="nucleotide sequence ID" value="XM_033953234.1"/>
</dbReference>
<keyword evidence="5" id="KW-0479">Metal-binding</keyword>
<name>A0A6P8RU10_GEOSA</name>
<comment type="cofactor">
    <cofactor evidence="5">
        <name>Mg(2+)</name>
        <dbReference type="ChEBI" id="CHEBI:18420"/>
    </cofactor>
</comment>
<dbReference type="PANTHER" id="PTHR11241:SF0">
    <property type="entry name" value="DEOXYURIDINE 5'-TRIPHOSPHATE NUCLEOTIDOHYDROLASE"/>
    <property type="match status" value="1"/>
</dbReference>
<dbReference type="UniPathway" id="UPA00610">
    <property type="reaction ID" value="UER00666"/>
</dbReference>
<dbReference type="KEGG" id="gsh:117364220"/>
<dbReference type="InterPro" id="IPR008181">
    <property type="entry name" value="dUTPase"/>
</dbReference>
<evidence type="ECO:0000256" key="1">
    <source>
        <dbReference type="ARBA" id="ARBA00005142"/>
    </source>
</evidence>
<dbReference type="OrthoDB" id="419889at2759"/>
<comment type="catalytic activity">
    <reaction evidence="5">
        <text>dUTP + H2O = dUMP + diphosphate + H(+)</text>
        <dbReference type="Rhea" id="RHEA:10248"/>
        <dbReference type="ChEBI" id="CHEBI:15377"/>
        <dbReference type="ChEBI" id="CHEBI:15378"/>
        <dbReference type="ChEBI" id="CHEBI:33019"/>
        <dbReference type="ChEBI" id="CHEBI:61555"/>
        <dbReference type="ChEBI" id="CHEBI:246422"/>
        <dbReference type="EC" id="3.6.1.23"/>
    </reaction>
</comment>
<dbReference type="InterPro" id="IPR029054">
    <property type="entry name" value="dUTPase-like"/>
</dbReference>
<organism evidence="8 9">
    <name type="scientific">Geotrypetes seraphini</name>
    <name type="common">Gaboon caecilian</name>
    <name type="synonym">Caecilia seraphini</name>
    <dbReference type="NCBI Taxonomy" id="260995"/>
    <lineage>
        <taxon>Eukaryota</taxon>
        <taxon>Metazoa</taxon>
        <taxon>Chordata</taxon>
        <taxon>Craniata</taxon>
        <taxon>Vertebrata</taxon>
        <taxon>Euteleostomi</taxon>
        <taxon>Amphibia</taxon>
        <taxon>Gymnophiona</taxon>
        <taxon>Geotrypetes</taxon>
    </lineage>
</organism>
<dbReference type="GO" id="GO:0006226">
    <property type="term" value="P:dUMP biosynthetic process"/>
    <property type="evidence" value="ECO:0007669"/>
    <property type="project" value="UniProtKB-UniRule"/>
</dbReference>
<gene>
    <name evidence="9" type="primary">LOC117364220</name>
</gene>
<dbReference type="NCBIfam" id="TIGR00576">
    <property type="entry name" value="dut"/>
    <property type="match status" value="1"/>
</dbReference>
<evidence type="ECO:0000256" key="5">
    <source>
        <dbReference type="RuleBase" id="RU367024"/>
    </source>
</evidence>
<dbReference type="PANTHER" id="PTHR11241">
    <property type="entry name" value="DEOXYURIDINE 5'-TRIPHOSPHATE NUCLEOTIDOHYDROLASE"/>
    <property type="match status" value="1"/>
</dbReference>
<feature type="compositionally biased region" description="Basic and acidic residues" evidence="6">
    <location>
        <begin position="249"/>
        <end position="263"/>
    </location>
</feature>